<reference evidence="3" key="1">
    <citation type="submission" date="2016-06" db="UniProtKB">
        <authorList>
            <consortium name="WormBaseParasite"/>
        </authorList>
    </citation>
    <scope>IDENTIFICATION</scope>
</reference>
<gene>
    <name evidence="1" type="ORF">TCNE_LOCUS11948</name>
</gene>
<evidence type="ECO:0000313" key="1">
    <source>
        <dbReference type="EMBL" id="VDM43269.1"/>
    </source>
</evidence>
<dbReference type="EMBL" id="UYWY01021053">
    <property type="protein sequence ID" value="VDM43269.1"/>
    <property type="molecule type" value="Genomic_DNA"/>
</dbReference>
<protein>
    <submittedName>
        <fullName evidence="3">DYW_deaminase domain-containing protein</fullName>
    </submittedName>
</protein>
<evidence type="ECO:0000313" key="3">
    <source>
        <dbReference type="WBParaSite" id="TCNE_0001194801-mRNA-1"/>
    </source>
</evidence>
<keyword evidence="2" id="KW-1185">Reference proteome</keyword>
<reference evidence="1 2" key="2">
    <citation type="submission" date="2018-11" db="EMBL/GenBank/DDBJ databases">
        <authorList>
            <consortium name="Pathogen Informatics"/>
        </authorList>
    </citation>
    <scope>NUCLEOTIDE SEQUENCE [LARGE SCALE GENOMIC DNA]</scope>
</reference>
<accession>A0A183UTX8</accession>
<dbReference type="Proteomes" id="UP000050794">
    <property type="component" value="Unassembled WGS sequence"/>
</dbReference>
<organism evidence="2 3">
    <name type="scientific">Toxocara canis</name>
    <name type="common">Canine roundworm</name>
    <dbReference type="NCBI Taxonomy" id="6265"/>
    <lineage>
        <taxon>Eukaryota</taxon>
        <taxon>Metazoa</taxon>
        <taxon>Ecdysozoa</taxon>
        <taxon>Nematoda</taxon>
        <taxon>Chromadorea</taxon>
        <taxon>Rhabditida</taxon>
        <taxon>Spirurina</taxon>
        <taxon>Ascaridomorpha</taxon>
        <taxon>Ascaridoidea</taxon>
        <taxon>Toxocaridae</taxon>
        <taxon>Toxocara</taxon>
    </lineage>
</organism>
<dbReference type="WBParaSite" id="TCNE_0001194801-mRNA-1">
    <property type="protein sequence ID" value="TCNE_0001194801-mRNA-1"/>
    <property type="gene ID" value="TCNE_0001194801"/>
</dbReference>
<name>A0A183UTX8_TOXCA</name>
<dbReference type="AlphaFoldDB" id="A0A183UTX8"/>
<evidence type="ECO:0000313" key="2">
    <source>
        <dbReference type="Proteomes" id="UP000050794"/>
    </source>
</evidence>
<sequence length="83" mass="9393">MENYKVIDKLSGMHEKLGRIVSTDRITELNDLLKISYNCERVGWKRFISLVGEMLGSEDAAVATDDEERRQLAPILVMGPVRA</sequence>
<proteinExistence type="predicted"/>